<evidence type="ECO:0000313" key="8">
    <source>
        <dbReference type="Proteomes" id="UP000641588"/>
    </source>
</evidence>
<organism evidence="7 8">
    <name type="scientific">Paenibacillus foliorum</name>
    <dbReference type="NCBI Taxonomy" id="2654974"/>
    <lineage>
        <taxon>Bacteria</taxon>
        <taxon>Bacillati</taxon>
        <taxon>Bacillota</taxon>
        <taxon>Bacilli</taxon>
        <taxon>Bacillales</taxon>
        <taxon>Paenibacillaceae</taxon>
        <taxon>Paenibacillus</taxon>
    </lineage>
</organism>
<dbReference type="GO" id="GO:0016491">
    <property type="term" value="F:oxidoreductase activity"/>
    <property type="evidence" value="ECO:0007669"/>
    <property type="project" value="InterPro"/>
</dbReference>
<keyword evidence="8" id="KW-1185">Reference proteome</keyword>
<dbReference type="Proteomes" id="UP000641588">
    <property type="component" value="Unassembled WGS sequence"/>
</dbReference>
<keyword evidence="2" id="KW-0201">Cytochrome c-type biogenesis</keyword>
<reference evidence="7" key="1">
    <citation type="submission" date="2019-10" db="EMBL/GenBank/DDBJ databases">
        <title>Description of Paenibacillus glebae sp. nov.</title>
        <authorList>
            <person name="Carlier A."/>
            <person name="Qi S."/>
        </authorList>
    </citation>
    <scope>NUCLEOTIDE SEQUENCE</scope>
    <source>
        <strain evidence="7">LMG 31456</strain>
    </source>
</reference>
<dbReference type="GO" id="GO:0030313">
    <property type="term" value="C:cell envelope"/>
    <property type="evidence" value="ECO:0007669"/>
    <property type="project" value="UniProtKB-SubCell"/>
</dbReference>
<sequence length="173" mass="19079">MKDWRRLTSLSVVILIATALLYTLLHSQSIQTGYLKIGDKGPDFTSTTMDGTSIKLSDYRGKGVLLNFWASWCEPCVDEMPRINKAYHLNTSGVEIIAVNVGDSRATARDFITSQGINFPIWLDPSGEAADSYRVTGLPSTFLIDKNGRLVKAVAGEFPDELSVIQLLKSVQH</sequence>
<evidence type="ECO:0000313" key="7">
    <source>
        <dbReference type="EMBL" id="NOU94444.1"/>
    </source>
</evidence>
<evidence type="ECO:0000259" key="6">
    <source>
        <dbReference type="PROSITE" id="PS51352"/>
    </source>
</evidence>
<dbReference type="PROSITE" id="PS00194">
    <property type="entry name" value="THIOREDOXIN_1"/>
    <property type="match status" value="1"/>
</dbReference>
<dbReference type="InterPro" id="IPR017937">
    <property type="entry name" value="Thioredoxin_CS"/>
</dbReference>
<dbReference type="AlphaFoldDB" id="A0A972GPG0"/>
<dbReference type="GO" id="GO:0017004">
    <property type="term" value="P:cytochrome complex assembly"/>
    <property type="evidence" value="ECO:0007669"/>
    <property type="project" value="UniProtKB-KW"/>
</dbReference>
<dbReference type="CDD" id="cd02966">
    <property type="entry name" value="TlpA_like_family"/>
    <property type="match status" value="1"/>
</dbReference>
<comment type="caution">
    <text evidence="7">The sequence shown here is derived from an EMBL/GenBank/DDBJ whole genome shotgun (WGS) entry which is preliminary data.</text>
</comment>
<dbReference type="Gene3D" id="3.40.30.10">
    <property type="entry name" value="Glutaredoxin"/>
    <property type="match status" value="1"/>
</dbReference>
<evidence type="ECO:0000256" key="4">
    <source>
        <dbReference type="ARBA" id="ARBA00023157"/>
    </source>
</evidence>
<dbReference type="InterPro" id="IPR036249">
    <property type="entry name" value="Thioredoxin-like_sf"/>
</dbReference>
<feature type="domain" description="Thioredoxin" evidence="6">
    <location>
        <begin position="35"/>
        <end position="173"/>
    </location>
</feature>
<dbReference type="GO" id="GO:0016209">
    <property type="term" value="F:antioxidant activity"/>
    <property type="evidence" value="ECO:0007669"/>
    <property type="project" value="InterPro"/>
</dbReference>
<dbReference type="InterPro" id="IPR000866">
    <property type="entry name" value="AhpC/TSA"/>
</dbReference>
<evidence type="ECO:0000256" key="1">
    <source>
        <dbReference type="ARBA" id="ARBA00004196"/>
    </source>
</evidence>
<dbReference type="InterPro" id="IPR050553">
    <property type="entry name" value="Thioredoxin_ResA/DsbE_sf"/>
</dbReference>
<dbReference type="RefSeq" id="WP_171652632.1">
    <property type="nucleotide sequence ID" value="NZ_WHOD01000055.1"/>
</dbReference>
<name>A0A972GPG0_9BACL</name>
<dbReference type="InterPro" id="IPR013766">
    <property type="entry name" value="Thioredoxin_domain"/>
</dbReference>
<comment type="subcellular location">
    <subcellularLocation>
        <location evidence="1">Cell envelope</location>
    </subcellularLocation>
</comment>
<dbReference type="Pfam" id="PF00578">
    <property type="entry name" value="AhpC-TSA"/>
    <property type="match status" value="1"/>
</dbReference>
<accession>A0A972GPG0</accession>
<proteinExistence type="predicted"/>
<dbReference type="EMBL" id="WHOD01000055">
    <property type="protein sequence ID" value="NOU94444.1"/>
    <property type="molecule type" value="Genomic_DNA"/>
</dbReference>
<keyword evidence="3" id="KW-0735">Signal-anchor</keyword>
<evidence type="ECO:0000256" key="3">
    <source>
        <dbReference type="ARBA" id="ARBA00022968"/>
    </source>
</evidence>
<dbReference type="PANTHER" id="PTHR42852">
    <property type="entry name" value="THIOL:DISULFIDE INTERCHANGE PROTEIN DSBE"/>
    <property type="match status" value="1"/>
</dbReference>
<evidence type="ECO:0000256" key="5">
    <source>
        <dbReference type="ARBA" id="ARBA00023284"/>
    </source>
</evidence>
<dbReference type="PANTHER" id="PTHR42852:SF6">
    <property type="entry name" value="THIOL:DISULFIDE INTERCHANGE PROTEIN DSBE"/>
    <property type="match status" value="1"/>
</dbReference>
<protein>
    <submittedName>
        <fullName evidence="7">Redoxin domain-containing protein</fullName>
    </submittedName>
</protein>
<keyword evidence="5" id="KW-0676">Redox-active center</keyword>
<gene>
    <name evidence="7" type="ORF">GC093_14635</name>
</gene>
<keyword evidence="4" id="KW-1015">Disulfide bond</keyword>
<evidence type="ECO:0000256" key="2">
    <source>
        <dbReference type="ARBA" id="ARBA00022748"/>
    </source>
</evidence>
<dbReference type="SUPFAM" id="SSF52833">
    <property type="entry name" value="Thioredoxin-like"/>
    <property type="match status" value="1"/>
</dbReference>
<dbReference type="PROSITE" id="PS51352">
    <property type="entry name" value="THIOREDOXIN_2"/>
    <property type="match status" value="1"/>
</dbReference>
<keyword evidence="3" id="KW-0812">Transmembrane</keyword>